<keyword evidence="1" id="KW-1133">Transmembrane helix</keyword>
<dbReference type="Proteomes" id="UP000004980">
    <property type="component" value="Unassembled WGS sequence"/>
</dbReference>
<organism evidence="2 3">
    <name type="scientific">Paraburkholderia hospita</name>
    <dbReference type="NCBI Taxonomy" id="169430"/>
    <lineage>
        <taxon>Bacteria</taxon>
        <taxon>Pseudomonadati</taxon>
        <taxon>Pseudomonadota</taxon>
        <taxon>Betaproteobacteria</taxon>
        <taxon>Burkholderiales</taxon>
        <taxon>Burkholderiaceae</taxon>
        <taxon>Paraburkholderia</taxon>
    </lineage>
</organism>
<name>A0ABN0F892_9BURK</name>
<comment type="caution">
    <text evidence="2">The sequence shown here is derived from an EMBL/GenBank/DDBJ whole genome shotgun (WGS) entry which is preliminary data.</text>
</comment>
<keyword evidence="3" id="KW-1185">Reference proteome</keyword>
<gene>
    <name evidence="2" type="ORF">WQE_42819</name>
</gene>
<evidence type="ECO:0000256" key="1">
    <source>
        <dbReference type="SAM" id="Phobius"/>
    </source>
</evidence>
<feature type="transmembrane region" description="Helical" evidence="1">
    <location>
        <begin position="40"/>
        <end position="60"/>
    </location>
</feature>
<accession>A0ABN0F892</accession>
<proteinExistence type="predicted"/>
<evidence type="ECO:0008006" key="4">
    <source>
        <dbReference type="Google" id="ProtNLM"/>
    </source>
</evidence>
<keyword evidence="1" id="KW-0472">Membrane</keyword>
<dbReference type="RefSeq" id="WP_009770307.1">
    <property type="nucleotide sequence ID" value="NZ_AKAU01000261.1"/>
</dbReference>
<keyword evidence="1" id="KW-0812">Transmembrane</keyword>
<feature type="transmembrane region" description="Helical" evidence="1">
    <location>
        <begin position="12"/>
        <end position="33"/>
    </location>
</feature>
<protein>
    <recommendedName>
        <fullName evidence="4">Zinc transporter, ZIP family</fullName>
    </recommendedName>
</protein>
<evidence type="ECO:0000313" key="2">
    <source>
        <dbReference type="EMBL" id="EIM94732.1"/>
    </source>
</evidence>
<dbReference type="EMBL" id="AKAU01000261">
    <property type="protein sequence ID" value="EIM94732.1"/>
    <property type="molecule type" value="Genomic_DNA"/>
</dbReference>
<reference evidence="2 3" key="1">
    <citation type="journal article" date="2012" name="J. Bacteriol.">
        <title>Draft Genome Sequence of the Soil Bacterium Burkholderia terrae Strain BS001, Which Interacts with Fungal Surface Structures.</title>
        <authorList>
            <person name="Nazir R."/>
            <person name="Hansen M.A."/>
            <person name="Sorensen S."/>
            <person name="van Elsas J.D."/>
        </authorList>
    </citation>
    <scope>NUCLEOTIDE SEQUENCE [LARGE SCALE GENOMIC DNA]</scope>
    <source>
        <strain evidence="2 3">BS001</strain>
    </source>
</reference>
<evidence type="ECO:0000313" key="3">
    <source>
        <dbReference type="Proteomes" id="UP000004980"/>
    </source>
</evidence>
<sequence length="61" mass="6450">MVIGSEFEVGLVLIAFSLLGVILVGGLLIALHLERWHPRLVGAIFGVVLGAALVEFLPLVT</sequence>